<keyword evidence="9" id="KW-0066">ATP synthesis</keyword>
<dbReference type="EMBL" id="HG994589">
    <property type="protein sequence ID" value="CAF2796555.1"/>
    <property type="molecule type" value="Genomic_DNA"/>
</dbReference>
<dbReference type="GO" id="GO:0031966">
    <property type="term" value="C:mitochondrial membrane"/>
    <property type="evidence" value="ECO:0007669"/>
    <property type="project" value="UniProtKB-SubCell"/>
</dbReference>
<keyword evidence="3" id="KW-0813">Transport</keyword>
<dbReference type="OrthoDB" id="437at2759"/>
<dbReference type="Pfam" id="PF04718">
    <property type="entry name" value="ATP-synt_G"/>
    <property type="match status" value="1"/>
</dbReference>
<keyword evidence="4" id="KW-0138">CF(0)</keyword>
<evidence type="ECO:0000256" key="5">
    <source>
        <dbReference type="ARBA" id="ARBA00022781"/>
    </source>
</evidence>
<protein>
    <submittedName>
        <fullName evidence="10">ATPeFG</fullName>
    </submittedName>
</protein>
<keyword evidence="5" id="KW-0375">Hydrogen ion transport</keyword>
<accession>A0A7R8CEL1</accession>
<keyword evidence="6" id="KW-0406">Ion transport</keyword>
<name>A0A7R8CEL1_LEPSM</name>
<evidence type="ECO:0000256" key="9">
    <source>
        <dbReference type="ARBA" id="ARBA00023310"/>
    </source>
</evidence>
<dbReference type="Proteomes" id="UP000675881">
    <property type="component" value="Chromosome 10"/>
</dbReference>
<sequence length="110" mass="11696">MSIARAGAVIGAFAKTRMSTIGHYKSELLPPSPAEIPQAIAAATRVVGSAATFKFMNLTTKEALLNTIVAVEVICWFFVGEVIGKRALIGYKVVNDLIACLDSQTSILLL</sequence>
<evidence type="ECO:0000256" key="4">
    <source>
        <dbReference type="ARBA" id="ARBA00022547"/>
    </source>
</evidence>
<keyword evidence="7" id="KW-0496">Mitochondrion</keyword>
<evidence type="ECO:0000313" key="10">
    <source>
        <dbReference type="EMBL" id="CAF2796555.1"/>
    </source>
</evidence>
<evidence type="ECO:0000256" key="2">
    <source>
        <dbReference type="ARBA" id="ARBA00005699"/>
    </source>
</evidence>
<proteinExistence type="inferred from homology"/>
<evidence type="ECO:0000256" key="1">
    <source>
        <dbReference type="ARBA" id="ARBA00004325"/>
    </source>
</evidence>
<dbReference type="GO" id="GO:0045259">
    <property type="term" value="C:proton-transporting ATP synthase complex"/>
    <property type="evidence" value="ECO:0007669"/>
    <property type="project" value="UniProtKB-KW"/>
</dbReference>
<keyword evidence="8" id="KW-0472">Membrane</keyword>
<comment type="similarity">
    <text evidence="2">Belongs to the ATPase g subunit family.</text>
</comment>
<comment type="subcellular location">
    <subcellularLocation>
        <location evidence="1">Mitochondrion membrane</location>
    </subcellularLocation>
</comment>
<dbReference type="InterPro" id="IPR006808">
    <property type="entry name" value="ATP_synth_F0_gsu_mt"/>
</dbReference>
<keyword evidence="11" id="KW-1185">Reference proteome</keyword>
<dbReference type="AlphaFoldDB" id="A0A7R8CEL1"/>
<dbReference type="GO" id="GO:0015986">
    <property type="term" value="P:proton motive force-driven ATP synthesis"/>
    <property type="evidence" value="ECO:0007669"/>
    <property type="project" value="InterPro"/>
</dbReference>
<evidence type="ECO:0000256" key="8">
    <source>
        <dbReference type="ARBA" id="ARBA00023136"/>
    </source>
</evidence>
<evidence type="ECO:0000256" key="3">
    <source>
        <dbReference type="ARBA" id="ARBA00022448"/>
    </source>
</evidence>
<evidence type="ECO:0000313" key="11">
    <source>
        <dbReference type="Proteomes" id="UP000675881"/>
    </source>
</evidence>
<reference evidence="10" key="1">
    <citation type="submission" date="2021-02" db="EMBL/GenBank/DDBJ databases">
        <authorList>
            <person name="Bekaert M."/>
        </authorList>
    </citation>
    <scope>NUCLEOTIDE SEQUENCE</scope>
    <source>
        <strain evidence="10">IoA-00</strain>
    </source>
</reference>
<dbReference type="GO" id="GO:0015078">
    <property type="term" value="F:proton transmembrane transporter activity"/>
    <property type="evidence" value="ECO:0007669"/>
    <property type="project" value="InterPro"/>
</dbReference>
<evidence type="ECO:0000256" key="6">
    <source>
        <dbReference type="ARBA" id="ARBA00023065"/>
    </source>
</evidence>
<evidence type="ECO:0000256" key="7">
    <source>
        <dbReference type="ARBA" id="ARBA00023128"/>
    </source>
</evidence>
<gene>
    <name evidence="10" type="ORF">LSAA_2501</name>
</gene>
<organism evidence="10 11">
    <name type="scientific">Lepeophtheirus salmonis</name>
    <name type="common">Salmon louse</name>
    <name type="synonym">Caligus salmonis</name>
    <dbReference type="NCBI Taxonomy" id="72036"/>
    <lineage>
        <taxon>Eukaryota</taxon>
        <taxon>Metazoa</taxon>
        <taxon>Ecdysozoa</taxon>
        <taxon>Arthropoda</taxon>
        <taxon>Crustacea</taxon>
        <taxon>Multicrustacea</taxon>
        <taxon>Hexanauplia</taxon>
        <taxon>Copepoda</taxon>
        <taxon>Siphonostomatoida</taxon>
        <taxon>Caligidae</taxon>
        <taxon>Lepeophtheirus</taxon>
    </lineage>
</organism>